<reference evidence="1" key="1">
    <citation type="submission" date="2020-11" db="EMBL/GenBank/DDBJ databases">
        <authorList>
            <person name="Tran Van P."/>
        </authorList>
    </citation>
    <scope>NUCLEOTIDE SEQUENCE</scope>
</reference>
<evidence type="ECO:0000313" key="1">
    <source>
        <dbReference type="EMBL" id="CAD7405533.1"/>
    </source>
</evidence>
<proteinExistence type="predicted"/>
<organism evidence="1">
    <name type="scientific">Timema poppense</name>
    <name type="common">Walking stick</name>
    <dbReference type="NCBI Taxonomy" id="170557"/>
    <lineage>
        <taxon>Eukaryota</taxon>
        <taxon>Metazoa</taxon>
        <taxon>Ecdysozoa</taxon>
        <taxon>Arthropoda</taxon>
        <taxon>Hexapoda</taxon>
        <taxon>Insecta</taxon>
        <taxon>Pterygota</taxon>
        <taxon>Neoptera</taxon>
        <taxon>Polyneoptera</taxon>
        <taxon>Phasmatodea</taxon>
        <taxon>Timematodea</taxon>
        <taxon>Timematoidea</taxon>
        <taxon>Timematidae</taxon>
        <taxon>Timema</taxon>
    </lineage>
</organism>
<gene>
    <name evidence="1" type="ORF">TPSB3V08_LOCUS5038</name>
</gene>
<accession>A0A7R9D012</accession>
<sequence length="73" mass="8403">MEWASFLCENGPFHSSLVKENGLRWTGCNRILSPCFHEPFRKHSSMAAWRMSWPSDARDGIASRRLNPKALIL</sequence>
<protein>
    <submittedName>
        <fullName evidence="1">Uncharacterized protein</fullName>
    </submittedName>
</protein>
<name>A0A7R9D012_TIMPO</name>
<dbReference type="AlphaFoldDB" id="A0A7R9D012"/>
<dbReference type="EMBL" id="OD002569">
    <property type="protein sequence ID" value="CAD7405533.1"/>
    <property type="molecule type" value="Genomic_DNA"/>
</dbReference>